<dbReference type="Pfam" id="PF01165">
    <property type="entry name" value="Ribosomal_S21"/>
    <property type="match status" value="1"/>
</dbReference>
<dbReference type="EMBL" id="JAGKQH010000018">
    <property type="protein sequence ID" value="KAG6573106.1"/>
    <property type="molecule type" value="Genomic_DNA"/>
</dbReference>
<feature type="compositionally biased region" description="Basic residues" evidence="4">
    <location>
        <begin position="112"/>
        <end position="130"/>
    </location>
</feature>
<dbReference type="GO" id="GO:0005840">
    <property type="term" value="C:ribosome"/>
    <property type="evidence" value="ECO:0007669"/>
    <property type="project" value="UniProtKB-KW"/>
</dbReference>
<sequence>MDAATTSLTEFFSFLSISKPSTPHRESVSLNFQSHTKPNLARLAAARTRSSVTSSSPESTSPILSVRNYNVLITVDNNDPEEKLVNQFRRQVLRAGILQECKRRRFFENSQAKRKRKARESAKRNRKRRVWKPESRAEEQQKQETTRRKDMDEGDDNWEFYQAGLSSALKLSWCISNTGQDCFVVEYRLQSFGLCRDDKGLGSVFCFEVELV</sequence>
<dbReference type="PANTHER" id="PTHR21109:SF0">
    <property type="entry name" value="SMALL RIBOSOMAL SUBUNIT PROTEIN BS21M"/>
    <property type="match status" value="1"/>
</dbReference>
<evidence type="ECO:0000256" key="1">
    <source>
        <dbReference type="ARBA" id="ARBA00006640"/>
    </source>
</evidence>
<comment type="similarity">
    <text evidence="1">Belongs to the bacterial ribosomal protein bS21 family.</text>
</comment>
<keyword evidence="6" id="KW-1185">Reference proteome</keyword>
<evidence type="ECO:0000256" key="4">
    <source>
        <dbReference type="SAM" id="MobiDB-lite"/>
    </source>
</evidence>
<organism evidence="5 6">
    <name type="scientific">Cucurbita argyrosperma subsp. sororia</name>
    <dbReference type="NCBI Taxonomy" id="37648"/>
    <lineage>
        <taxon>Eukaryota</taxon>
        <taxon>Viridiplantae</taxon>
        <taxon>Streptophyta</taxon>
        <taxon>Embryophyta</taxon>
        <taxon>Tracheophyta</taxon>
        <taxon>Spermatophyta</taxon>
        <taxon>Magnoliopsida</taxon>
        <taxon>eudicotyledons</taxon>
        <taxon>Gunneridae</taxon>
        <taxon>Pentapetalae</taxon>
        <taxon>rosids</taxon>
        <taxon>fabids</taxon>
        <taxon>Cucurbitales</taxon>
        <taxon>Cucurbitaceae</taxon>
        <taxon>Cucurbiteae</taxon>
        <taxon>Cucurbita</taxon>
    </lineage>
</organism>
<evidence type="ECO:0000313" key="5">
    <source>
        <dbReference type="EMBL" id="KAG6573106.1"/>
    </source>
</evidence>
<comment type="caution">
    <text evidence="5">The sequence shown here is derived from an EMBL/GenBank/DDBJ whole genome shotgun (WGS) entry which is preliminary data.</text>
</comment>
<name>A0AAV6M0E7_9ROSI</name>
<dbReference type="GO" id="GO:0003735">
    <property type="term" value="F:structural constituent of ribosome"/>
    <property type="evidence" value="ECO:0007669"/>
    <property type="project" value="InterPro"/>
</dbReference>
<keyword evidence="2 5" id="KW-0689">Ribosomal protein</keyword>
<protein>
    <submittedName>
        <fullName evidence="5">30S ribosomal protein S21, chloroplastic</fullName>
    </submittedName>
</protein>
<feature type="region of interest" description="Disordered" evidence="4">
    <location>
        <begin position="109"/>
        <end position="153"/>
    </location>
</feature>
<dbReference type="GO" id="GO:1990904">
    <property type="term" value="C:ribonucleoprotein complex"/>
    <property type="evidence" value="ECO:0007669"/>
    <property type="project" value="UniProtKB-KW"/>
</dbReference>
<dbReference type="HAMAP" id="MF_00358">
    <property type="entry name" value="Ribosomal_bS21"/>
    <property type="match status" value="1"/>
</dbReference>
<dbReference type="PANTHER" id="PTHR21109">
    <property type="entry name" value="MITOCHONDRIAL 28S RIBOSOMAL PROTEIN S21"/>
    <property type="match status" value="1"/>
</dbReference>
<dbReference type="InterPro" id="IPR001911">
    <property type="entry name" value="Ribosomal_bS21"/>
</dbReference>
<dbReference type="NCBIfam" id="TIGR00030">
    <property type="entry name" value="S21p"/>
    <property type="match status" value="1"/>
</dbReference>
<reference evidence="5 6" key="1">
    <citation type="journal article" date="2021" name="Hortic Res">
        <title>The domestication of Cucurbita argyrosperma as revealed by the genome of its wild relative.</title>
        <authorList>
            <person name="Barrera-Redondo J."/>
            <person name="Sanchez-de la Vega G."/>
            <person name="Aguirre-Liguori J.A."/>
            <person name="Castellanos-Morales G."/>
            <person name="Gutierrez-Guerrero Y.T."/>
            <person name="Aguirre-Dugua X."/>
            <person name="Aguirre-Planter E."/>
            <person name="Tenaillon M.I."/>
            <person name="Lira-Saade R."/>
            <person name="Eguiarte L.E."/>
        </authorList>
    </citation>
    <scope>NUCLEOTIDE SEQUENCE [LARGE SCALE GENOMIC DNA]</scope>
    <source>
        <strain evidence="5">JBR-2021</strain>
    </source>
</reference>
<dbReference type="AlphaFoldDB" id="A0AAV6M0E7"/>
<evidence type="ECO:0000256" key="3">
    <source>
        <dbReference type="ARBA" id="ARBA00023274"/>
    </source>
</evidence>
<gene>
    <name evidence="5" type="primary">rps21</name>
    <name evidence="5" type="ORF">SDJN03_26993</name>
</gene>
<feature type="compositionally biased region" description="Basic and acidic residues" evidence="4">
    <location>
        <begin position="131"/>
        <end position="151"/>
    </location>
</feature>
<evidence type="ECO:0000256" key="2">
    <source>
        <dbReference type="ARBA" id="ARBA00022980"/>
    </source>
</evidence>
<feature type="non-terminal residue" evidence="5">
    <location>
        <position position="1"/>
    </location>
</feature>
<dbReference type="Proteomes" id="UP000685013">
    <property type="component" value="Chromosome 18"/>
</dbReference>
<dbReference type="GO" id="GO:0006412">
    <property type="term" value="P:translation"/>
    <property type="evidence" value="ECO:0007669"/>
    <property type="project" value="InterPro"/>
</dbReference>
<proteinExistence type="inferred from homology"/>
<evidence type="ECO:0000313" key="6">
    <source>
        <dbReference type="Proteomes" id="UP000685013"/>
    </source>
</evidence>
<keyword evidence="3" id="KW-0687">Ribonucleoprotein</keyword>
<accession>A0AAV6M0E7</accession>